<evidence type="ECO:0000313" key="1">
    <source>
        <dbReference type="EMBL" id="CAB4632273.1"/>
    </source>
</evidence>
<reference evidence="2" key="1">
    <citation type="submission" date="2020-05" db="EMBL/GenBank/DDBJ databases">
        <authorList>
            <person name="Chiriac C."/>
            <person name="Salcher M."/>
            <person name="Ghai R."/>
            <person name="Kavagutti S V."/>
        </authorList>
    </citation>
    <scope>NUCLEOTIDE SEQUENCE</scope>
</reference>
<protein>
    <submittedName>
        <fullName evidence="2">Unannotated protein</fullName>
    </submittedName>
</protein>
<organism evidence="2">
    <name type="scientific">freshwater metagenome</name>
    <dbReference type="NCBI Taxonomy" id="449393"/>
    <lineage>
        <taxon>unclassified sequences</taxon>
        <taxon>metagenomes</taxon>
        <taxon>ecological metagenomes</taxon>
    </lineage>
</organism>
<accession>A0A6J7HE48</accession>
<proteinExistence type="predicted"/>
<sequence>MRVTSRLIAGIGSFALVGVGTFGLATSAHAAASPSTVTLTCVTGSLTWSAPMVSLNSGDTFTFTNSAGGAMQLVLPTGSTLATGSSPLAMGASATITVTASGSIQVAGNGVGQCGFSNEFLALNVSSGGGGGSSPSSSTAPSGPAPVFQQFGKPATGTCADAAAATLNWAGVAGGGWGESWAQWMNGGKGGAVCNRALVYSLGLGKWILG</sequence>
<dbReference type="AlphaFoldDB" id="A0A6J7HE48"/>
<dbReference type="EMBL" id="CAEZVB010000122">
    <property type="protein sequence ID" value="CAB4632273.1"/>
    <property type="molecule type" value="Genomic_DNA"/>
</dbReference>
<name>A0A6J7HE48_9ZZZZ</name>
<evidence type="ECO:0000313" key="2">
    <source>
        <dbReference type="EMBL" id="CAB4919281.1"/>
    </source>
</evidence>
<dbReference type="EMBL" id="CAFBMO010000103">
    <property type="protein sequence ID" value="CAB4919281.1"/>
    <property type="molecule type" value="Genomic_DNA"/>
</dbReference>
<gene>
    <name evidence="1" type="ORF">UFOPK1908_01538</name>
    <name evidence="2" type="ORF">UFOPK3576_01589</name>
</gene>